<reference evidence="9" key="2">
    <citation type="submission" date="2025-08" db="UniProtKB">
        <authorList>
            <consortium name="Ensembl"/>
        </authorList>
    </citation>
    <scope>IDENTIFICATION</scope>
</reference>
<dbReference type="GO" id="GO:0016567">
    <property type="term" value="P:protein ubiquitination"/>
    <property type="evidence" value="ECO:0007669"/>
    <property type="project" value="Ensembl"/>
</dbReference>
<evidence type="ECO:0000256" key="7">
    <source>
        <dbReference type="SAM" id="Phobius"/>
    </source>
</evidence>
<feature type="compositionally biased region" description="Polar residues" evidence="6">
    <location>
        <begin position="280"/>
        <end position="289"/>
    </location>
</feature>
<dbReference type="PANTHER" id="PTHR12786:SF1">
    <property type="entry name" value="SPLICING REGULATOR SDE2"/>
    <property type="match status" value="1"/>
</dbReference>
<dbReference type="Pfam" id="PF13297">
    <property type="entry name" value="SDE2_2C"/>
    <property type="match status" value="1"/>
</dbReference>
<keyword evidence="3" id="KW-0508">mRNA splicing</keyword>
<keyword evidence="4" id="KW-0539">Nucleus</keyword>
<accession>A0A8C2T2B0</accession>
<keyword evidence="10" id="KW-1185">Reference proteome</keyword>
<evidence type="ECO:0000256" key="6">
    <source>
        <dbReference type="SAM" id="MobiDB-lite"/>
    </source>
</evidence>
<dbReference type="GO" id="GO:0034644">
    <property type="term" value="P:cellular response to UV"/>
    <property type="evidence" value="ECO:0007669"/>
    <property type="project" value="Ensembl"/>
</dbReference>
<feature type="coiled-coil region" evidence="5">
    <location>
        <begin position="70"/>
        <end position="104"/>
    </location>
</feature>
<feature type="transmembrane region" description="Helical" evidence="7">
    <location>
        <begin position="17"/>
        <end position="35"/>
    </location>
</feature>
<evidence type="ECO:0000259" key="8">
    <source>
        <dbReference type="Pfam" id="PF13297"/>
    </source>
</evidence>
<name>A0A8C2T2B0_COTJA</name>
<dbReference type="GO" id="GO:0016607">
    <property type="term" value="C:nuclear speck"/>
    <property type="evidence" value="ECO:0007669"/>
    <property type="project" value="Ensembl"/>
</dbReference>
<dbReference type="GeneTree" id="ENSGT00530000063402"/>
<sequence length="398" mass="43948">EGRDITSTLNTLLLADFLYHPSIVPLGGFIVLFSLSPMLASAKNISSCKVISQCYVQCWRCSNFHGSVICRMAEWVKQQAEREAEKEQRRLERLQRKLAEPKHQFTNPDYQQQCHEMAERLEDSVLKEILMIAVVFPVAVGNTHLYWECKRRKTELGLEGLDDTDSSDSDGSSEDDSPQTSDGSCPSGSRHHENAGNANECSSSSVDSVEHSPAASAAEEEAASQQPELTGIDLQAETRTGDQPEVPADESSEMTKVPLKEEAQQKSEVTQTLKEEEQENGSSKAQETNQLPSTGFCEMKRFVCTCSLPLEEENNDCHGMFFSLQDVEPIDLLAFSSAAEMEALGLEKLKMQLMALGLKCGGTLQERAARLFSVRGLSRDQIDPSLFAKPSKGKKGKS</sequence>
<dbReference type="GO" id="GO:0003684">
    <property type="term" value="F:damaged DNA binding"/>
    <property type="evidence" value="ECO:0007669"/>
    <property type="project" value="Ensembl"/>
</dbReference>
<evidence type="ECO:0000256" key="2">
    <source>
        <dbReference type="ARBA" id="ARBA00022664"/>
    </source>
</evidence>
<protein>
    <submittedName>
        <fullName evidence="9">SDE2 telomere maintenance homolog</fullName>
    </submittedName>
</protein>
<dbReference type="PANTHER" id="PTHR12786">
    <property type="entry name" value="SPLICING FACTOR SF3A-RELATED"/>
    <property type="match status" value="1"/>
</dbReference>
<dbReference type="GO" id="GO:0030515">
    <property type="term" value="F:snoRNA binding"/>
    <property type="evidence" value="ECO:0007669"/>
    <property type="project" value="Ensembl"/>
</dbReference>
<reference evidence="9" key="1">
    <citation type="submission" date="2015-11" db="EMBL/GenBank/DDBJ databases">
        <authorList>
            <consortium name="International Coturnix japonica Genome Analysis Consortium"/>
            <person name="Warren W."/>
            <person name="Burt D.W."/>
            <person name="Antin P.B."/>
            <person name="Lanford R."/>
            <person name="Gros J."/>
            <person name="Wilson R.K."/>
        </authorList>
    </citation>
    <scope>NUCLEOTIDE SEQUENCE [LARGE SCALE GENOMIC DNA]</scope>
</reference>
<dbReference type="GO" id="GO:0005886">
    <property type="term" value="C:plasma membrane"/>
    <property type="evidence" value="ECO:0007669"/>
    <property type="project" value="Ensembl"/>
</dbReference>
<dbReference type="InterPro" id="IPR051421">
    <property type="entry name" value="RNA_Proc_DNA_Dmg_Regulator"/>
</dbReference>
<evidence type="ECO:0000256" key="1">
    <source>
        <dbReference type="ARBA" id="ARBA00004123"/>
    </source>
</evidence>
<dbReference type="Proteomes" id="UP000694412">
    <property type="component" value="Chromosome 3"/>
</dbReference>
<keyword evidence="7" id="KW-0812">Transmembrane</keyword>
<dbReference type="InterPro" id="IPR025086">
    <property type="entry name" value="SDE2/SF3A3_SAP"/>
</dbReference>
<feature type="compositionally biased region" description="Acidic residues" evidence="6">
    <location>
        <begin position="160"/>
        <end position="177"/>
    </location>
</feature>
<evidence type="ECO:0000313" key="10">
    <source>
        <dbReference type="Proteomes" id="UP000694412"/>
    </source>
</evidence>
<feature type="region of interest" description="Disordered" evidence="6">
    <location>
        <begin position="158"/>
        <end position="289"/>
    </location>
</feature>
<dbReference type="GO" id="GO:0045292">
    <property type="term" value="P:mRNA cis splicing, via spliceosome"/>
    <property type="evidence" value="ECO:0007669"/>
    <property type="project" value="Ensembl"/>
</dbReference>
<keyword evidence="5" id="KW-0175">Coiled coil</keyword>
<feature type="compositionally biased region" description="Polar residues" evidence="6">
    <location>
        <begin position="178"/>
        <end position="187"/>
    </location>
</feature>
<evidence type="ECO:0000313" key="9">
    <source>
        <dbReference type="Ensembl" id="ENSCJPP00005006804.1"/>
    </source>
</evidence>
<dbReference type="GO" id="GO:0000479">
    <property type="term" value="P:endonucleolytic cleavage of tricistronic rRNA transcript (SSU-rRNA, 5.8S rRNA, LSU-rRNA)"/>
    <property type="evidence" value="ECO:0007669"/>
    <property type="project" value="Ensembl"/>
</dbReference>
<dbReference type="AlphaFoldDB" id="A0A8C2T2B0"/>
<keyword evidence="7" id="KW-1133">Transmembrane helix</keyword>
<proteinExistence type="predicted"/>
<feature type="domain" description="SDE2/SF3A3 SAP" evidence="8">
    <location>
        <begin position="328"/>
        <end position="389"/>
    </location>
</feature>
<gene>
    <name evidence="9" type="primary">SDE2</name>
</gene>
<dbReference type="GO" id="GO:0016485">
    <property type="term" value="P:protein processing"/>
    <property type="evidence" value="ECO:0007669"/>
    <property type="project" value="Ensembl"/>
</dbReference>
<organism evidence="9 10">
    <name type="scientific">Coturnix japonica</name>
    <name type="common">Japanese quail</name>
    <name type="synonym">Coturnix coturnix japonica</name>
    <dbReference type="NCBI Taxonomy" id="93934"/>
    <lineage>
        <taxon>Eukaryota</taxon>
        <taxon>Metazoa</taxon>
        <taxon>Chordata</taxon>
        <taxon>Craniata</taxon>
        <taxon>Vertebrata</taxon>
        <taxon>Euteleostomi</taxon>
        <taxon>Archelosauria</taxon>
        <taxon>Archosauria</taxon>
        <taxon>Dinosauria</taxon>
        <taxon>Saurischia</taxon>
        <taxon>Theropoda</taxon>
        <taxon>Coelurosauria</taxon>
        <taxon>Aves</taxon>
        <taxon>Neognathae</taxon>
        <taxon>Galloanserae</taxon>
        <taxon>Galliformes</taxon>
        <taxon>Phasianidae</taxon>
        <taxon>Perdicinae</taxon>
        <taxon>Coturnix</taxon>
    </lineage>
</organism>
<reference evidence="9" key="3">
    <citation type="submission" date="2025-09" db="UniProtKB">
        <authorList>
            <consortium name="Ensembl"/>
        </authorList>
    </citation>
    <scope>IDENTIFICATION</scope>
</reference>
<dbReference type="GO" id="GO:0005794">
    <property type="term" value="C:Golgi apparatus"/>
    <property type="evidence" value="ECO:0007669"/>
    <property type="project" value="Ensembl"/>
</dbReference>
<keyword evidence="2" id="KW-0507">mRNA processing</keyword>
<evidence type="ECO:0000256" key="5">
    <source>
        <dbReference type="SAM" id="Coils"/>
    </source>
</evidence>
<dbReference type="GO" id="GO:0005829">
    <property type="term" value="C:cytosol"/>
    <property type="evidence" value="ECO:0007669"/>
    <property type="project" value="Ensembl"/>
</dbReference>
<feature type="compositionally biased region" description="Low complexity" evidence="6">
    <location>
        <begin position="202"/>
        <end position="228"/>
    </location>
</feature>
<comment type="subcellular location">
    <subcellularLocation>
        <location evidence="1">Nucleus</location>
    </subcellularLocation>
</comment>
<evidence type="ECO:0000256" key="4">
    <source>
        <dbReference type="ARBA" id="ARBA00023242"/>
    </source>
</evidence>
<dbReference type="GO" id="GO:0031571">
    <property type="term" value="P:mitotic G1 DNA damage checkpoint signaling"/>
    <property type="evidence" value="ECO:0007669"/>
    <property type="project" value="Ensembl"/>
</dbReference>
<keyword evidence="7" id="KW-0472">Membrane</keyword>
<dbReference type="Ensembl" id="ENSCJPT00005010612.1">
    <property type="protein sequence ID" value="ENSCJPP00005006804.1"/>
    <property type="gene ID" value="ENSCJPG00005006290.1"/>
</dbReference>
<evidence type="ECO:0000256" key="3">
    <source>
        <dbReference type="ARBA" id="ARBA00023187"/>
    </source>
</evidence>